<sequence length="112" mass="12860">MSFHITVPAFDDSSLVALADFSLVRGEHNLEHHPTDATSEWRTIFDAKISPPTSRTTSPEVDLKECWSNVASNQQQKRRHYSLVPRLKTQDTVEIYGYYLPHSEDTEDNELL</sequence>
<protein>
    <submittedName>
        <fullName evidence="1">Putative ybgA</fullName>
    </submittedName>
</protein>
<evidence type="ECO:0000313" key="2">
    <source>
        <dbReference type="Proteomes" id="UP000032142"/>
    </source>
</evidence>
<dbReference type="Proteomes" id="UP000032142">
    <property type="component" value="Unassembled WGS sequence"/>
</dbReference>
<reference evidence="2" key="1">
    <citation type="submission" date="2014-09" db="EMBL/GenBank/DDBJ databases">
        <authorList>
            <person name="Mudge J."/>
            <person name="Ramaraj T."/>
            <person name="Lindquist I.E."/>
            <person name="Bharti A.K."/>
            <person name="Sundararajan A."/>
            <person name="Cameron C.T."/>
            <person name="Woodward J.E."/>
            <person name="May G.D."/>
            <person name="Brubaker C."/>
            <person name="Broadhvest J."/>
            <person name="Wilkins T.A."/>
        </authorList>
    </citation>
    <scope>NUCLEOTIDE SEQUENCE</scope>
    <source>
        <strain evidence="2">cv. AKA8401</strain>
    </source>
</reference>
<organism evidence="1 2">
    <name type="scientific">Gossypium arboreum</name>
    <name type="common">Tree cotton</name>
    <name type="synonym">Gossypium nanking</name>
    <dbReference type="NCBI Taxonomy" id="29729"/>
    <lineage>
        <taxon>Eukaryota</taxon>
        <taxon>Viridiplantae</taxon>
        <taxon>Streptophyta</taxon>
        <taxon>Embryophyta</taxon>
        <taxon>Tracheophyta</taxon>
        <taxon>Spermatophyta</taxon>
        <taxon>Magnoliopsida</taxon>
        <taxon>eudicotyledons</taxon>
        <taxon>Gunneridae</taxon>
        <taxon>Pentapetalae</taxon>
        <taxon>rosids</taxon>
        <taxon>malvids</taxon>
        <taxon>Malvales</taxon>
        <taxon>Malvaceae</taxon>
        <taxon>Malvoideae</taxon>
        <taxon>Gossypium</taxon>
    </lineage>
</organism>
<keyword evidence="2" id="KW-1185">Reference proteome</keyword>
<accession>A0A0B0NBL1</accession>
<dbReference type="EMBL" id="JRRC01533469">
    <property type="protein sequence ID" value="KHG09199.1"/>
    <property type="molecule type" value="Genomic_DNA"/>
</dbReference>
<comment type="caution">
    <text evidence="1">The sequence shown here is derived from an EMBL/GenBank/DDBJ whole genome shotgun (WGS) entry which is preliminary data.</text>
</comment>
<dbReference type="AlphaFoldDB" id="A0A0B0NBL1"/>
<evidence type="ECO:0000313" key="1">
    <source>
        <dbReference type="EMBL" id="KHG09199.1"/>
    </source>
</evidence>
<name>A0A0B0NBL1_GOSAR</name>
<gene>
    <name evidence="1" type="ORF">F383_36372</name>
</gene>
<proteinExistence type="predicted"/>